<dbReference type="SMR" id="A0A836GTN3"/>
<dbReference type="GO" id="GO:0006508">
    <property type="term" value="P:proteolysis"/>
    <property type="evidence" value="ECO:0007669"/>
    <property type="project" value="InterPro"/>
</dbReference>
<dbReference type="InterPro" id="IPR029058">
    <property type="entry name" value="AB_hydrolase_fold"/>
</dbReference>
<dbReference type="RefSeq" id="XP_067058447.1">
    <property type="nucleotide sequence ID" value="XM_067202346.1"/>
</dbReference>
<dbReference type="Pfam" id="PF00326">
    <property type="entry name" value="Peptidase_S9"/>
    <property type="match status" value="1"/>
</dbReference>
<feature type="domain" description="Peptidase S9 prolyl oligopeptidase catalytic" evidence="1">
    <location>
        <begin position="630"/>
        <end position="841"/>
    </location>
</feature>
<dbReference type="FunFam" id="2.140.10.30:FF:000012">
    <property type="entry name" value="Dipeptidyl-peptidase 8-like serine peptidase"/>
    <property type="match status" value="1"/>
</dbReference>
<comment type="caution">
    <text evidence="3">The sequence shown here is derived from an EMBL/GenBank/DDBJ whole genome shotgun (WGS) entry which is preliminary data.</text>
</comment>
<dbReference type="Gene3D" id="3.40.50.1820">
    <property type="entry name" value="alpha/beta hydrolase"/>
    <property type="match status" value="1"/>
</dbReference>
<protein>
    <recommendedName>
        <fullName evidence="5">Dipeptidyl-peptidase 8-like serine peptidase</fullName>
    </recommendedName>
</protein>
<feature type="domain" description="Dipeptidylpeptidase IV N-terminal" evidence="2">
    <location>
        <begin position="168"/>
        <end position="519"/>
    </location>
</feature>
<dbReference type="SUPFAM" id="SSF82171">
    <property type="entry name" value="DPP6 N-terminal domain-like"/>
    <property type="match status" value="1"/>
</dbReference>
<keyword evidence="4" id="KW-1185">Reference proteome</keyword>
<proteinExistence type="predicted"/>
<dbReference type="Pfam" id="PF00930">
    <property type="entry name" value="DPPIV_N"/>
    <property type="match status" value="1"/>
</dbReference>
<dbReference type="KEGG" id="loi:92356280"/>
<dbReference type="PANTHER" id="PTHR11731:SF193">
    <property type="entry name" value="DIPEPTIDYL PEPTIDASE 9"/>
    <property type="match status" value="1"/>
</dbReference>
<dbReference type="EMBL" id="JAFHLR010000036">
    <property type="protein sequence ID" value="KAG5464816.1"/>
    <property type="molecule type" value="Genomic_DNA"/>
</dbReference>
<evidence type="ECO:0000313" key="4">
    <source>
        <dbReference type="Proteomes" id="UP000674143"/>
    </source>
</evidence>
<gene>
    <name evidence="3" type="ORF">LSCM4_00257</name>
</gene>
<dbReference type="SUPFAM" id="SSF53474">
    <property type="entry name" value="alpha/beta-Hydrolases"/>
    <property type="match status" value="1"/>
</dbReference>
<dbReference type="GeneID" id="92356280"/>
<dbReference type="Proteomes" id="UP000674143">
    <property type="component" value="Unassembled WGS sequence"/>
</dbReference>
<dbReference type="GO" id="GO:0008236">
    <property type="term" value="F:serine-type peptidase activity"/>
    <property type="evidence" value="ECO:0007669"/>
    <property type="project" value="InterPro"/>
</dbReference>
<reference evidence="4" key="1">
    <citation type="journal article" date="2021" name="Microbiol. Resour. Announc.">
        <title>LGAAP: Leishmaniinae Genome Assembly and Annotation Pipeline.</title>
        <authorList>
            <person name="Almutairi H."/>
            <person name="Urbaniak M.D."/>
            <person name="Bates M.D."/>
            <person name="Jariyapan N."/>
            <person name="Kwakye-Nuako G."/>
            <person name="Thomaz-Soccol V."/>
            <person name="Al-Salem W.S."/>
            <person name="Dillon R.J."/>
            <person name="Bates P.A."/>
            <person name="Gatherer D."/>
        </authorList>
    </citation>
    <scope>NUCLEOTIDE SEQUENCE [LARGE SCALE GENOMIC DNA]</scope>
</reference>
<evidence type="ECO:0000259" key="1">
    <source>
        <dbReference type="Pfam" id="PF00326"/>
    </source>
</evidence>
<evidence type="ECO:0000313" key="3">
    <source>
        <dbReference type="EMBL" id="KAG5464816.1"/>
    </source>
</evidence>
<evidence type="ECO:0008006" key="5">
    <source>
        <dbReference type="Google" id="ProtNLM"/>
    </source>
</evidence>
<dbReference type="AlphaFoldDB" id="A0A836GTN3"/>
<dbReference type="GO" id="GO:0008239">
    <property type="term" value="F:dipeptidyl-peptidase activity"/>
    <property type="evidence" value="ECO:0007669"/>
    <property type="project" value="TreeGrafter"/>
</dbReference>
<evidence type="ECO:0000259" key="2">
    <source>
        <dbReference type="Pfam" id="PF00930"/>
    </source>
</evidence>
<organism evidence="3 4">
    <name type="scientific">Leishmania orientalis</name>
    <dbReference type="NCBI Taxonomy" id="2249476"/>
    <lineage>
        <taxon>Eukaryota</taxon>
        <taxon>Discoba</taxon>
        <taxon>Euglenozoa</taxon>
        <taxon>Kinetoplastea</taxon>
        <taxon>Metakinetoplastina</taxon>
        <taxon>Trypanosomatida</taxon>
        <taxon>Trypanosomatidae</taxon>
        <taxon>Leishmaniinae</taxon>
        <taxon>Leishmania</taxon>
    </lineage>
</organism>
<dbReference type="InterPro" id="IPR001375">
    <property type="entry name" value="Peptidase_S9_cat"/>
</dbReference>
<reference evidence="4" key="2">
    <citation type="journal article" date="2021" name="Sci. Data">
        <title>Chromosome-scale genome sequencing, assembly and annotation of six genomes from subfamily Leishmaniinae.</title>
        <authorList>
            <person name="Almutairi H."/>
            <person name="Urbaniak M.D."/>
            <person name="Bates M.D."/>
            <person name="Jariyapan N."/>
            <person name="Kwakye-Nuako G."/>
            <person name="Thomaz Soccol V."/>
            <person name="Al-Salem W.S."/>
            <person name="Dillon R.J."/>
            <person name="Bates P.A."/>
            <person name="Gatherer D."/>
        </authorList>
    </citation>
    <scope>NUCLEOTIDE SEQUENCE [LARGE SCALE GENOMIC DNA]</scope>
</reference>
<dbReference type="FunFam" id="3.40.50.1820:FF:000016">
    <property type="entry name" value="Dipeptidyl peptidase 8-like isoform"/>
    <property type="match status" value="1"/>
</dbReference>
<sequence length="851" mass="94437">MPPTPLKSYMDELSRYMDAFTSAAGKPQQLKIVGDRVYWTQGKQQELYSAQVDAEAAEAVRVISSDEQEVAKEELTKEEEMLRERTRSQTTGIKSFHVRCSDGAIFYTSGVDMYVYYQRGPRAGKAPLKLFDYISEEVKAHFKAMGSKPNIFVQATESFDESTPSDRAVMTFINNNNVYRAVLTESPASEEVPLTVAVEQITHIGDDLHQCGVADYIIQEEFSRYTGHCATERYVVFSYTDSTHMRSVALLNTLGSPQVPAVEPARPSYVAETEEMPYSRVGDPNARTTLVVYDTATKEMRLLPNDAIYRAAPWMEYILRFGFKDADSLYVSVASRAQENYAVMSCPIASLPVITKEEDLRALYSDKVSEITANIIGDAAAPELHVEWQQHIDFAWVECPPRAPVHYGKVYDVLCRHAAETETAHYHLYARCAGACDLEAWKPLTAGAWNVCAGLEQVCEDRVYFLANAEGRLKRTLYSVPLSLESAPHTTDALTRLTPLNEHIYSYCVKGDHLFYVSSTTAAPAKLYASRVSAPRKRTEVAVPSWIARAPDTDAAAAADPPQSFAGLPVVTPYIVTVTSRRGVPLSAAVFVSPSAPKDAPGPLALYIYGGPRVQLVFENDYETLCKAPVQVLLQHGISVAVVDNQMSNANGLRDWSICKKNLGSFETNDYVDVTRYLCNTPASASGLPASFTVDPKRVAIFGWSYGGYATLLAMCQAPDVFRIGFAGAPVGDWKLYDTGYTERYMGTLYEEDRSPGSGASRKRNEAYMTSTISHYAGGFPEECNRLYIAHGLLDENVHFGHSCHVVKALIDNAKPYSMLVYPGERHGLRQNRQSRLHHDALLVKTLEEQL</sequence>
<dbReference type="InterPro" id="IPR002469">
    <property type="entry name" value="Peptidase_S9B_N"/>
</dbReference>
<dbReference type="InterPro" id="IPR050278">
    <property type="entry name" value="Serine_Prot_S9B/DPPIV"/>
</dbReference>
<accession>A0A836GTN3</accession>
<dbReference type="Gene3D" id="2.140.10.30">
    <property type="entry name" value="Dipeptidylpeptidase IV, N-terminal domain"/>
    <property type="match status" value="1"/>
</dbReference>
<name>A0A836GTN3_9TRYP</name>
<dbReference type="PANTHER" id="PTHR11731">
    <property type="entry name" value="PROTEASE FAMILY S9B,C DIPEPTIDYL-PEPTIDASE IV-RELATED"/>
    <property type="match status" value="1"/>
</dbReference>